<dbReference type="PROSITE" id="PS50011">
    <property type="entry name" value="PROTEIN_KINASE_DOM"/>
    <property type="match status" value="1"/>
</dbReference>
<gene>
    <name evidence="2" type="ORF">SAMN02745108_01981</name>
</gene>
<dbReference type="GO" id="GO:0005524">
    <property type="term" value="F:ATP binding"/>
    <property type="evidence" value="ECO:0007669"/>
    <property type="project" value="InterPro"/>
</dbReference>
<keyword evidence="2" id="KW-0723">Serine/threonine-protein kinase</keyword>
<reference evidence="2 3" key="1">
    <citation type="submission" date="2017-02" db="EMBL/GenBank/DDBJ databases">
        <authorList>
            <person name="Peterson S.W."/>
        </authorList>
    </citation>
    <scope>NUCLEOTIDE SEQUENCE [LARGE SCALE GENOMIC DNA]</scope>
    <source>
        <strain evidence="2 3">ATCC 43854</strain>
    </source>
</reference>
<dbReference type="PROSITE" id="PS00108">
    <property type="entry name" value="PROTEIN_KINASE_ST"/>
    <property type="match status" value="1"/>
</dbReference>
<evidence type="ECO:0000313" key="2">
    <source>
        <dbReference type="EMBL" id="SJZ92159.1"/>
    </source>
</evidence>
<dbReference type="Pfam" id="PF00069">
    <property type="entry name" value="Pkinase"/>
    <property type="match status" value="1"/>
</dbReference>
<dbReference type="PANTHER" id="PTHR44167">
    <property type="entry name" value="OVARIAN-SPECIFIC SERINE/THREONINE-PROTEIN KINASE LOK-RELATED"/>
    <property type="match status" value="1"/>
</dbReference>
<dbReference type="SMART" id="SM00220">
    <property type="entry name" value="S_TKc"/>
    <property type="match status" value="1"/>
</dbReference>
<dbReference type="RefSeq" id="WP_073306007.1">
    <property type="nucleotide sequence ID" value="NZ_FRAW01000039.1"/>
</dbReference>
<evidence type="ECO:0000313" key="3">
    <source>
        <dbReference type="Proteomes" id="UP000190449"/>
    </source>
</evidence>
<accession>A0A1T4PL10</accession>
<evidence type="ECO:0000259" key="1">
    <source>
        <dbReference type="PROSITE" id="PS50011"/>
    </source>
</evidence>
<dbReference type="GO" id="GO:0005737">
    <property type="term" value="C:cytoplasm"/>
    <property type="evidence" value="ECO:0007669"/>
    <property type="project" value="TreeGrafter"/>
</dbReference>
<name>A0A1T4PL10_9BACT</name>
<organism evidence="2 3">
    <name type="scientific">Fibrobacter intestinalis</name>
    <dbReference type="NCBI Taxonomy" id="28122"/>
    <lineage>
        <taxon>Bacteria</taxon>
        <taxon>Pseudomonadati</taxon>
        <taxon>Fibrobacterota</taxon>
        <taxon>Fibrobacteria</taxon>
        <taxon>Fibrobacterales</taxon>
        <taxon>Fibrobacteraceae</taxon>
        <taxon>Fibrobacter</taxon>
    </lineage>
</organism>
<dbReference type="STRING" id="28122.SAMN02745108_01981"/>
<proteinExistence type="predicted"/>
<dbReference type="EMBL" id="FUWU01000035">
    <property type="protein sequence ID" value="SJZ92159.1"/>
    <property type="molecule type" value="Genomic_DNA"/>
</dbReference>
<dbReference type="Proteomes" id="UP000190449">
    <property type="component" value="Unassembled WGS sequence"/>
</dbReference>
<keyword evidence="2" id="KW-0418">Kinase</keyword>
<feature type="domain" description="Protein kinase" evidence="1">
    <location>
        <begin position="47"/>
        <end position="340"/>
    </location>
</feature>
<dbReference type="InterPro" id="IPR000719">
    <property type="entry name" value="Prot_kinase_dom"/>
</dbReference>
<dbReference type="AlphaFoldDB" id="A0A1T4PL10"/>
<dbReference type="Gene3D" id="1.10.510.10">
    <property type="entry name" value="Transferase(Phosphotransferase) domain 1"/>
    <property type="match status" value="1"/>
</dbReference>
<sequence length="369" mass="43345">MIKNRFAEFFDRWSRKLALREHYSMDDYQWWLDHNPVYLHSGAVERIHLQDRLTQDGTNDLFRANYWIERPGESGKHGERLIVVKFCKYYVTPGANRLHRLNMIISSFEDEIRINNLIRATNIEGVAQSLGGGIAGRLPYLKMELIKGCSLDKMFKTELSEEELIPRVAQIAYLANTISQLHYYQIVHKDLKPKNLLLCQDPSHINNHKILVCDFGYAQAKLRESITEYGGQMTPAYSAPEQAVMGENLSSSVDYFSFGIIMHEYLTGKNPFPETIKIFAEDNFRITERYLEYLRTGRQNVFESDLFPEIHEWIDQLTTFDSIERMQKSENLFNIAHKLRERVNALGYHDVNTDFLWNQLREYRGENRQ</sequence>
<dbReference type="GO" id="GO:0004674">
    <property type="term" value="F:protein serine/threonine kinase activity"/>
    <property type="evidence" value="ECO:0007669"/>
    <property type="project" value="UniProtKB-KW"/>
</dbReference>
<dbReference type="InterPro" id="IPR008271">
    <property type="entry name" value="Ser/Thr_kinase_AS"/>
</dbReference>
<protein>
    <submittedName>
        <fullName evidence="2">Serine/threonine protein kinase</fullName>
    </submittedName>
</protein>
<dbReference type="SUPFAM" id="SSF56112">
    <property type="entry name" value="Protein kinase-like (PK-like)"/>
    <property type="match status" value="1"/>
</dbReference>
<keyword evidence="2" id="KW-0808">Transferase</keyword>
<dbReference type="PANTHER" id="PTHR44167:SF18">
    <property type="entry name" value="PROTEIN KINASE DOMAIN-CONTAINING PROTEIN"/>
    <property type="match status" value="1"/>
</dbReference>
<dbReference type="InterPro" id="IPR011009">
    <property type="entry name" value="Kinase-like_dom_sf"/>
</dbReference>